<accession>A0A9D3U5Y7</accession>
<evidence type="ECO:0000313" key="2">
    <source>
        <dbReference type="EMBL" id="KAH1030496.1"/>
    </source>
</evidence>
<dbReference type="AlphaFoldDB" id="A0A9D3U5Y7"/>
<reference evidence="2 3" key="1">
    <citation type="journal article" date="2021" name="Plant Biotechnol. J.">
        <title>Multi-omics assisted identification of the key and species-specific regulatory components of drought-tolerant mechanisms in Gossypium stocksii.</title>
        <authorList>
            <person name="Yu D."/>
            <person name="Ke L."/>
            <person name="Zhang D."/>
            <person name="Wu Y."/>
            <person name="Sun Y."/>
            <person name="Mei J."/>
            <person name="Sun J."/>
            <person name="Sun Y."/>
        </authorList>
    </citation>
    <scope>NUCLEOTIDE SEQUENCE [LARGE SCALE GENOMIC DNA]</scope>
    <source>
        <strain evidence="3">cv. E1</strain>
        <tissue evidence="2">Leaf</tissue>
    </source>
</reference>
<keyword evidence="3" id="KW-1185">Reference proteome</keyword>
<evidence type="ECO:0000313" key="3">
    <source>
        <dbReference type="Proteomes" id="UP000828251"/>
    </source>
</evidence>
<feature type="region of interest" description="Disordered" evidence="1">
    <location>
        <begin position="27"/>
        <end position="46"/>
    </location>
</feature>
<evidence type="ECO:0000256" key="1">
    <source>
        <dbReference type="SAM" id="MobiDB-lite"/>
    </source>
</evidence>
<sequence length="108" mass="11948">MPFGTLPPGNLDGYNDPTNPLIDLSPITSFVDPPQPPPPPSLSCHSLKSLQQWQPQQKQVSKVVSQFQSNVVEADRKTHSLLELFFCDWIQTKLSLVGIHSSTLLLLA</sequence>
<organism evidence="2 3">
    <name type="scientific">Gossypium stocksii</name>
    <dbReference type="NCBI Taxonomy" id="47602"/>
    <lineage>
        <taxon>Eukaryota</taxon>
        <taxon>Viridiplantae</taxon>
        <taxon>Streptophyta</taxon>
        <taxon>Embryophyta</taxon>
        <taxon>Tracheophyta</taxon>
        <taxon>Spermatophyta</taxon>
        <taxon>Magnoliopsida</taxon>
        <taxon>eudicotyledons</taxon>
        <taxon>Gunneridae</taxon>
        <taxon>Pentapetalae</taxon>
        <taxon>rosids</taxon>
        <taxon>malvids</taxon>
        <taxon>Malvales</taxon>
        <taxon>Malvaceae</taxon>
        <taxon>Malvoideae</taxon>
        <taxon>Gossypium</taxon>
    </lineage>
</organism>
<proteinExistence type="predicted"/>
<dbReference type="EMBL" id="JAIQCV010000013">
    <property type="protein sequence ID" value="KAH1030496.1"/>
    <property type="molecule type" value="Genomic_DNA"/>
</dbReference>
<gene>
    <name evidence="2" type="ORF">J1N35_042670</name>
</gene>
<dbReference type="Proteomes" id="UP000828251">
    <property type="component" value="Unassembled WGS sequence"/>
</dbReference>
<name>A0A9D3U5Y7_9ROSI</name>
<comment type="caution">
    <text evidence="2">The sequence shown here is derived from an EMBL/GenBank/DDBJ whole genome shotgun (WGS) entry which is preliminary data.</text>
</comment>
<protein>
    <submittedName>
        <fullName evidence="2">Uncharacterized protein</fullName>
    </submittedName>
</protein>